<proteinExistence type="predicted"/>
<comment type="caution">
    <text evidence="3">The sequence shown here is derived from an EMBL/GenBank/DDBJ whole genome shotgun (WGS) entry which is preliminary data.</text>
</comment>
<keyword evidence="2" id="KW-0732">Signal</keyword>
<evidence type="ECO:0008006" key="5">
    <source>
        <dbReference type="Google" id="ProtNLM"/>
    </source>
</evidence>
<evidence type="ECO:0000256" key="2">
    <source>
        <dbReference type="SAM" id="SignalP"/>
    </source>
</evidence>
<sequence>MVKKVLLAALLGAVVMLGSAQVGYLTPGTLTDSTTTGRPGATVPDAAHAPPGTTPAPPPPGTAIPGAPADPAGTPSPANAAVTGPSSPHPAPRADRPAAGSTGQRAATSRGSDAGSEEDRDDPPARSGGSSGGAERPASRPDSGSSNGSSDGSSAGAGVRVCLERLLDGTCVRVGLG</sequence>
<evidence type="ECO:0000313" key="3">
    <source>
        <dbReference type="EMBL" id="MDD7966954.1"/>
    </source>
</evidence>
<feature type="chain" id="PRO_5045054001" description="Translation initiation factor IF-2" evidence="2">
    <location>
        <begin position="21"/>
        <end position="177"/>
    </location>
</feature>
<evidence type="ECO:0000256" key="1">
    <source>
        <dbReference type="SAM" id="MobiDB-lite"/>
    </source>
</evidence>
<feature type="region of interest" description="Disordered" evidence="1">
    <location>
        <begin position="30"/>
        <end position="156"/>
    </location>
</feature>
<organism evidence="3 4">
    <name type="scientific">Actinomycetospora lemnae</name>
    <dbReference type="NCBI Taxonomy" id="3019891"/>
    <lineage>
        <taxon>Bacteria</taxon>
        <taxon>Bacillati</taxon>
        <taxon>Actinomycetota</taxon>
        <taxon>Actinomycetes</taxon>
        <taxon>Pseudonocardiales</taxon>
        <taxon>Pseudonocardiaceae</taxon>
        <taxon>Actinomycetospora</taxon>
    </lineage>
</organism>
<feature type="compositionally biased region" description="Pro residues" evidence="1">
    <location>
        <begin position="52"/>
        <end position="62"/>
    </location>
</feature>
<protein>
    <recommendedName>
        <fullName evidence="5">Translation initiation factor IF-2</fullName>
    </recommendedName>
</protein>
<feature type="compositionally biased region" description="Low complexity" evidence="1">
    <location>
        <begin position="125"/>
        <end position="156"/>
    </location>
</feature>
<evidence type="ECO:0000313" key="4">
    <source>
        <dbReference type="Proteomes" id="UP001300763"/>
    </source>
</evidence>
<keyword evidence="4" id="KW-1185">Reference proteome</keyword>
<feature type="compositionally biased region" description="Low complexity" evidence="1">
    <location>
        <begin position="63"/>
        <end position="78"/>
    </location>
</feature>
<dbReference type="RefSeq" id="WP_274201478.1">
    <property type="nucleotide sequence ID" value="NZ_JAQZAO010000006.1"/>
</dbReference>
<reference evidence="3 4" key="1">
    <citation type="submission" date="2023-02" db="EMBL/GenBank/DDBJ databases">
        <title>Genome sequencing required for Actinomycetospora new species description.</title>
        <authorList>
            <person name="Saimee Y."/>
            <person name="Duangmal K."/>
        </authorList>
    </citation>
    <scope>NUCLEOTIDE SEQUENCE [LARGE SCALE GENOMIC DNA]</scope>
    <source>
        <strain evidence="3 4">DW7H6</strain>
    </source>
</reference>
<feature type="signal peptide" evidence="2">
    <location>
        <begin position="1"/>
        <end position="20"/>
    </location>
</feature>
<feature type="compositionally biased region" description="Low complexity" evidence="1">
    <location>
        <begin position="30"/>
        <end position="51"/>
    </location>
</feature>
<name>A0ABT5SVY0_9PSEU</name>
<accession>A0ABT5SVY0</accession>
<feature type="compositionally biased region" description="Polar residues" evidence="1">
    <location>
        <begin position="101"/>
        <end position="111"/>
    </location>
</feature>
<dbReference type="EMBL" id="JAQZAO010000006">
    <property type="protein sequence ID" value="MDD7966954.1"/>
    <property type="molecule type" value="Genomic_DNA"/>
</dbReference>
<gene>
    <name evidence="3" type="ORF">PGB27_16580</name>
</gene>
<dbReference type="Proteomes" id="UP001300763">
    <property type="component" value="Unassembled WGS sequence"/>
</dbReference>